<feature type="domain" description="Fe-containing alcohol dehydrogenase-like C-terminal" evidence="5">
    <location>
        <begin position="188"/>
        <end position="367"/>
    </location>
</feature>
<evidence type="ECO:0000313" key="6">
    <source>
        <dbReference type="EMBL" id="SMC18353.1"/>
    </source>
</evidence>
<dbReference type="FunFam" id="3.40.50.1970:FF:000003">
    <property type="entry name" value="Alcohol dehydrogenase, iron-containing"/>
    <property type="match status" value="1"/>
</dbReference>
<dbReference type="Gene3D" id="3.40.50.1970">
    <property type="match status" value="1"/>
</dbReference>
<name>A0A1W1X3D6_9NEIS</name>
<dbReference type="InterPro" id="IPR018211">
    <property type="entry name" value="ADH_Fe_CS"/>
</dbReference>
<dbReference type="PROSITE" id="PS00913">
    <property type="entry name" value="ADH_IRON_1"/>
    <property type="match status" value="1"/>
</dbReference>
<dbReference type="PROSITE" id="PS00060">
    <property type="entry name" value="ADH_IRON_2"/>
    <property type="match status" value="1"/>
</dbReference>
<dbReference type="OrthoDB" id="9778433at2"/>
<evidence type="ECO:0000313" key="7">
    <source>
        <dbReference type="Proteomes" id="UP000192761"/>
    </source>
</evidence>
<proteinExistence type="inferred from homology"/>
<evidence type="ECO:0000256" key="3">
    <source>
        <dbReference type="ARBA" id="ARBA00023002"/>
    </source>
</evidence>
<dbReference type="RefSeq" id="WP_084088999.1">
    <property type="nucleotide sequence ID" value="NZ_FWXD01000002.1"/>
</dbReference>
<comment type="cofactor">
    <cofactor evidence="1">
        <name>Fe cation</name>
        <dbReference type="ChEBI" id="CHEBI:24875"/>
    </cofactor>
</comment>
<dbReference type="GO" id="GO:0046872">
    <property type="term" value="F:metal ion binding"/>
    <property type="evidence" value="ECO:0007669"/>
    <property type="project" value="InterPro"/>
</dbReference>
<evidence type="ECO:0000259" key="4">
    <source>
        <dbReference type="Pfam" id="PF00465"/>
    </source>
</evidence>
<accession>A0A1W1X3D6</accession>
<dbReference type="Gene3D" id="1.20.1090.10">
    <property type="entry name" value="Dehydroquinate synthase-like - alpha domain"/>
    <property type="match status" value="1"/>
</dbReference>
<sequence>MHAFTLHNPTRIHFGAGQIARIADEIPAGSKVLLTFGGGSIRTNGAYDQILAALAGRTVIEFGGIESNPEFETLCKAVELGRAEHVDWVLAAGGGSVIDGSKFIAAALALDTDIDPWLIIGNRTPLKTAVPLGVVLTLPATGSESNAAAVITRRSTQDKLSFKSPLVFPRFAVLDPAVTRSLPPRQVANGIVDAFVHTTEQYLTVPNAASLQDRLAEGILSTLIENGPKTLADPANPDARANLVWSANQALFGLVGAGQVTDWATHAIGHELTALYGIDHARTLALVLPSLLRYRLNDKTAKLAQYGRRVWALSGGDRVVASGAINATASFFEHLDVPTRLSAYKLDAAEVAEAVRTQLIRHNRLQLGEGGVLTPDDCARILLAAA</sequence>
<dbReference type="GO" id="GO:1990362">
    <property type="term" value="F:butanol dehydrogenase (NAD+) activity"/>
    <property type="evidence" value="ECO:0007669"/>
    <property type="project" value="InterPro"/>
</dbReference>
<dbReference type="GO" id="GO:0008106">
    <property type="term" value="F:alcohol dehydrogenase (NADP+) activity"/>
    <property type="evidence" value="ECO:0007669"/>
    <property type="project" value="TreeGrafter"/>
</dbReference>
<dbReference type="GO" id="GO:1990002">
    <property type="term" value="F:methylglyoxal reductase (NADPH) (acetol producing) activity"/>
    <property type="evidence" value="ECO:0007669"/>
    <property type="project" value="TreeGrafter"/>
</dbReference>
<evidence type="ECO:0000256" key="2">
    <source>
        <dbReference type="ARBA" id="ARBA00007358"/>
    </source>
</evidence>
<dbReference type="Pfam" id="PF25137">
    <property type="entry name" value="ADH_Fe_C"/>
    <property type="match status" value="1"/>
</dbReference>
<keyword evidence="3" id="KW-0560">Oxidoreductase</keyword>
<keyword evidence="7" id="KW-1185">Reference proteome</keyword>
<dbReference type="EMBL" id="FWXD01000002">
    <property type="protein sequence ID" value="SMC18353.1"/>
    <property type="molecule type" value="Genomic_DNA"/>
</dbReference>
<organism evidence="6 7">
    <name type="scientific">Andreprevotia lacus DSM 23236</name>
    <dbReference type="NCBI Taxonomy" id="1121001"/>
    <lineage>
        <taxon>Bacteria</taxon>
        <taxon>Pseudomonadati</taxon>
        <taxon>Pseudomonadota</taxon>
        <taxon>Betaproteobacteria</taxon>
        <taxon>Neisseriales</taxon>
        <taxon>Chitinibacteraceae</taxon>
        <taxon>Andreprevotia</taxon>
    </lineage>
</organism>
<dbReference type="InterPro" id="IPR001670">
    <property type="entry name" value="ADH_Fe/GldA"/>
</dbReference>
<dbReference type="Proteomes" id="UP000192761">
    <property type="component" value="Unassembled WGS sequence"/>
</dbReference>
<dbReference type="InterPro" id="IPR056798">
    <property type="entry name" value="ADH_Fe_C"/>
</dbReference>
<dbReference type="PANTHER" id="PTHR43633">
    <property type="entry name" value="ALCOHOL DEHYDROGENASE YQHD"/>
    <property type="match status" value="1"/>
</dbReference>
<dbReference type="Pfam" id="PF00465">
    <property type="entry name" value="Fe-ADH"/>
    <property type="match status" value="1"/>
</dbReference>
<reference evidence="6 7" key="1">
    <citation type="submission" date="2017-04" db="EMBL/GenBank/DDBJ databases">
        <authorList>
            <person name="Afonso C.L."/>
            <person name="Miller P.J."/>
            <person name="Scott M.A."/>
            <person name="Spackman E."/>
            <person name="Goraichik I."/>
            <person name="Dimitrov K.M."/>
            <person name="Suarez D.L."/>
            <person name="Swayne D.E."/>
        </authorList>
    </citation>
    <scope>NUCLEOTIDE SEQUENCE [LARGE SCALE GENOMIC DNA]</scope>
    <source>
        <strain evidence="6 7">DSM 23236</strain>
    </source>
</reference>
<dbReference type="AlphaFoldDB" id="A0A1W1X3D6"/>
<evidence type="ECO:0000259" key="5">
    <source>
        <dbReference type="Pfam" id="PF25137"/>
    </source>
</evidence>
<dbReference type="CDD" id="cd08187">
    <property type="entry name" value="BDH"/>
    <property type="match status" value="1"/>
</dbReference>
<feature type="domain" description="Alcohol dehydrogenase iron-type/glycerol dehydrogenase GldA" evidence="4">
    <location>
        <begin position="9"/>
        <end position="176"/>
    </location>
</feature>
<gene>
    <name evidence="6" type="ORF">SAMN02745857_00541</name>
</gene>
<dbReference type="InterPro" id="IPR044731">
    <property type="entry name" value="BDH-like"/>
</dbReference>
<protein>
    <submittedName>
        <fullName evidence="6">NADP-dependent alcohol dehydrogenase</fullName>
    </submittedName>
</protein>
<dbReference type="PANTHER" id="PTHR43633:SF1">
    <property type="entry name" value="ALCOHOL DEHYDROGENASE YQHD"/>
    <property type="match status" value="1"/>
</dbReference>
<dbReference type="STRING" id="1121001.SAMN02745857_00541"/>
<evidence type="ECO:0000256" key="1">
    <source>
        <dbReference type="ARBA" id="ARBA00001962"/>
    </source>
</evidence>
<dbReference type="SUPFAM" id="SSF56796">
    <property type="entry name" value="Dehydroquinate synthase-like"/>
    <property type="match status" value="1"/>
</dbReference>
<dbReference type="GO" id="GO:0005829">
    <property type="term" value="C:cytosol"/>
    <property type="evidence" value="ECO:0007669"/>
    <property type="project" value="TreeGrafter"/>
</dbReference>
<comment type="similarity">
    <text evidence="2">Belongs to the iron-containing alcohol dehydrogenase family.</text>
</comment>